<name>A0A0V0TDX7_9BILA</name>
<dbReference type="AlphaFoldDB" id="A0A0V0TDX7"/>
<comment type="caution">
    <text evidence="1">The sequence shown here is derived from an EMBL/GenBank/DDBJ whole genome shotgun (WGS) entry which is preliminary data.</text>
</comment>
<protein>
    <recommendedName>
        <fullName evidence="3">FLYWCH-type domain-containing protein</fullName>
    </recommendedName>
</protein>
<proteinExistence type="predicted"/>
<accession>A0A0V0TDX7</accession>
<evidence type="ECO:0008006" key="3">
    <source>
        <dbReference type="Google" id="ProtNLM"/>
    </source>
</evidence>
<evidence type="ECO:0000313" key="2">
    <source>
        <dbReference type="Proteomes" id="UP000055048"/>
    </source>
</evidence>
<keyword evidence="2" id="KW-1185">Reference proteome</keyword>
<dbReference type="Proteomes" id="UP000055048">
    <property type="component" value="Unassembled WGS sequence"/>
</dbReference>
<sequence>MSHANKYSVSKRHAGFSSSPLLKDLRFEFCVLRSNTQEGWHFRMNRHVCKHHLSIYELLQLMID</sequence>
<evidence type="ECO:0000313" key="1">
    <source>
        <dbReference type="EMBL" id="KRX36755.1"/>
    </source>
</evidence>
<reference evidence="1 2" key="1">
    <citation type="submission" date="2015-01" db="EMBL/GenBank/DDBJ databases">
        <title>Evolution of Trichinella species and genotypes.</title>
        <authorList>
            <person name="Korhonen P.K."/>
            <person name="Edoardo P."/>
            <person name="Giuseppe L.R."/>
            <person name="Gasser R.B."/>
        </authorList>
    </citation>
    <scope>NUCLEOTIDE SEQUENCE [LARGE SCALE GENOMIC DNA]</scope>
    <source>
        <strain evidence="1">ISS417</strain>
    </source>
</reference>
<gene>
    <name evidence="1" type="ORF">T05_8947</name>
</gene>
<organism evidence="1 2">
    <name type="scientific">Trichinella murrelli</name>
    <dbReference type="NCBI Taxonomy" id="144512"/>
    <lineage>
        <taxon>Eukaryota</taxon>
        <taxon>Metazoa</taxon>
        <taxon>Ecdysozoa</taxon>
        <taxon>Nematoda</taxon>
        <taxon>Enoplea</taxon>
        <taxon>Dorylaimia</taxon>
        <taxon>Trichinellida</taxon>
        <taxon>Trichinellidae</taxon>
        <taxon>Trichinella</taxon>
    </lineage>
</organism>
<dbReference type="EMBL" id="JYDJ01000346">
    <property type="protein sequence ID" value="KRX36755.1"/>
    <property type="molecule type" value="Genomic_DNA"/>
</dbReference>